<keyword evidence="7" id="KW-0472">Membrane</keyword>
<keyword evidence="2 6" id="KW-0808">Transferase</keyword>
<feature type="binding site" evidence="6">
    <location>
        <position position="338"/>
    </location>
    <ligand>
        <name>S-adenosyl-L-methionine</name>
        <dbReference type="ChEBI" id="CHEBI:59789"/>
    </ligand>
</feature>
<dbReference type="Gene3D" id="3.40.50.150">
    <property type="entry name" value="Vaccinia Virus protein VP39"/>
    <property type="match status" value="1"/>
</dbReference>
<dbReference type="EMBL" id="CAMGYJ010000007">
    <property type="protein sequence ID" value="CAI0448370.1"/>
    <property type="molecule type" value="Genomic_DNA"/>
</dbReference>
<reference evidence="9" key="1">
    <citation type="submission" date="2022-08" db="EMBL/GenBank/DDBJ databases">
        <authorList>
            <person name="Gutierrez-Valencia J."/>
        </authorList>
    </citation>
    <scope>NUCLEOTIDE SEQUENCE</scope>
</reference>
<feature type="binding site" evidence="6">
    <location>
        <position position="275"/>
    </location>
    <ligand>
        <name>S-adenosyl-L-methionine</name>
        <dbReference type="ChEBI" id="CHEBI:59789"/>
    </ligand>
</feature>
<keyword evidence="10" id="KW-1185">Reference proteome</keyword>
<evidence type="ECO:0000256" key="7">
    <source>
        <dbReference type="SAM" id="Phobius"/>
    </source>
</evidence>
<dbReference type="SUPFAM" id="SSF53335">
    <property type="entry name" value="S-adenosyl-L-methionine-dependent methyltransferases"/>
    <property type="match status" value="1"/>
</dbReference>
<dbReference type="InterPro" id="IPR049561">
    <property type="entry name" value="NSUN5_7_fdxn-like"/>
</dbReference>
<keyword evidence="3 6" id="KW-0949">S-adenosyl-L-methionine</keyword>
<dbReference type="InterPro" id="IPR048889">
    <property type="entry name" value="NSUN5_RCM1_N"/>
</dbReference>
<evidence type="ECO:0000259" key="8">
    <source>
        <dbReference type="PROSITE" id="PS51686"/>
    </source>
</evidence>
<dbReference type="GO" id="GO:0003723">
    <property type="term" value="F:RNA binding"/>
    <property type="evidence" value="ECO:0007669"/>
    <property type="project" value="UniProtKB-UniRule"/>
</dbReference>
<feature type="active site" description="Nucleophile" evidence="6">
    <location>
        <position position="396"/>
    </location>
</feature>
<keyword evidence="7" id="KW-1133">Transmembrane helix</keyword>
<keyword evidence="4 6" id="KW-0694">RNA-binding</keyword>
<evidence type="ECO:0000256" key="4">
    <source>
        <dbReference type="ARBA" id="ARBA00022884"/>
    </source>
</evidence>
<feature type="transmembrane region" description="Helical" evidence="7">
    <location>
        <begin position="290"/>
        <end position="309"/>
    </location>
</feature>
<dbReference type="GO" id="GO:0005730">
    <property type="term" value="C:nucleolus"/>
    <property type="evidence" value="ECO:0007669"/>
    <property type="project" value="TreeGrafter"/>
</dbReference>
<evidence type="ECO:0000313" key="10">
    <source>
        <dbReference type="Proteomes" id="UP001154282"/>
    </source>
</evidence>
<dbReference type="InterPro" id="IPR023267">
    <property type="entry name" value="RCMT"/>
</dbReference>
<keyword evidence="7" id="KW-0812">Transmembrane</keyword>
<dbReference type="GO" id="GO:0070475">
    <property type="term" value="P:rRNA base methylation"/>
    <property type="evidence" value="ECO:0007669"/>
    <property type="project" value="TreeGrafter"/>
</dbReference>
<feature type="domain" description="SAM-dependent MTase RsmB/NOP-type" evidence="8">
    <location>
        <begin position="162"/>
        <end position="462"/>
    </location>
</feature>
<dbReference type="FunFam" id="3.40.50.150:FF:000164">
    <property type="entry name" value="Methyltransferase NSUN5, putative"/>
    <property type="match status" value="1"/>
</dbReference>
<dbReference type="InterPro" id="IPR029063">
    <property type="entry name" value="SAM-dependent_MTases_sf"/>
</dbReference>
<comment type="catalytic activity">
    <reaction evidence="5">
        <text>a cytidine in 25S rRNA + S-adenosyl-L-methionine = a 5-methylcytidine in 25S rRNA + S-adenosyl-L-homocysteine + H(+)</text>
        <dbReference type="Rhea" id="RHEA:47780"/>
        <dbReference type="Rhea" id="RHEA-COMP:11911"/>
        <dbReference type="Rhea" id="RHEA-COMP:11912"/>
        <dbReference type="ChEBI" id="CHEBI:15378"/>
        <dbReference type="ChEBI" id="CHEBI:57856"/>
        <dbReference type="ChEBI" id="CHEBI:59789"/>
        <dbReference type="ChEBI" id="CHEBI:74483"/>
        <dbReference type="ChEBI" id="CHEBI:82748"/>
    </reaction>
</comment>
<evidence type="ECO:0000256" key="2">
    <source>
        <dbReference type="ARBA" id="ARBA00022679"/>
    </source>
</evidence>
<comment type="similarity">
    <text evidence="6">Belongs to the class I-like SAM-binding methyltransferase superfamily. RsmB/NOP family.</text>
</comment>
<comment type="caution">
    <text evidence="9">The sequence shown here is derived from an EMBL/GenBank/DDBJ whole genome shotgun (WGS) entry which is preliminary data.</text>
</comment>
<dbReference type="Pfam" id="PF01189">
    <property type="entry name" value="Methyltr_RsmB-F"/>
    <property type="match status" value="1"/>
</dbReference>
<dbReference type="PROSITE" id="PS51686">
    <property type="entry name" value="SAM_MT_RSMB_NOP"/>
    <property type="match status" value="1"/>
</dbReference>
<proteinExistence type="inferred from homology"/>
<dbReference type="GO" id="GO:0008173">
    <property type="term" value="F:RNA methyltransferase activity"/>
    <property type="evidence" value="ECO:0007669"/>
    <property type="project" value="InterPro"/>
</dbReference>
<dbReference type="AlphaFoldDB" id="A0AAV0MQ83"/>
<organism evidence="9 10">
    <name type="scientific">Linum tenue</name>
    <dbReference type="NCBI Taxonomy" id="586396"/>
    <lineage>
        <taxon>Eukaryota</taxon>
        <taxon>Viridiplantae</taxon>
        <taxon>Streptophyta</taxon>
        <taxon>Embryophyta</taxon>
        <taxon>Tracheophyta</taxon>
        <taxon>Spermatophyta</taxon>
        <taxon>Magnoliopsida</taxon>
        <taxon>eudicotyledons</taxon>
        <taxon>Gunneridae</taxon>
        <taxon>Pentapetalae</taxon>
        <taxon>rosids</taxon>
        <taxon>fabids</taxon>
        <taxon>Malpighiales</taxon>
        <taxon>Linaceae</taxon>
        <taxon>Linum</taxon>
    </lineage>
</organism>
<dbReference type="PANTHER" id="PTHR22807">
    <property type="entry name" value="NOP2 YEAST -RELATED NOL1/NOP2/FMU SUN DOMAIN-CONTAINING"/>
    <property type="match status" value="1"/>
</dbReference>
<dbReference type="Pfam" id="PF21148">
    <property type="entry name" value="NSUN5_fdxn-like"/>
    <property type="match status" value="1"/>
</dbReference>
<evidence type="ECO:0000256" key="1">
    <source>
        <dbReference type="ARBA" id="ARBA00022603"/>
    </source>
</evidence>
<accession>A0AAV0MQ83</accession>
<dbReference type="Gene3D" id="3.30.70.1170">
    <property type="entry name" value="Sun protein, domain 3"/>
    <property type="match status" value="1"/>
</dbReference>
<dbReference type="Pfam" id="PF21153">
    <property type="entry name" value="NSUN5_N"/>
    <property type="match status" value="1"/>
</dbReference>
<keyword evidence="1 6" id="KW-0489">Methyltransferase</keyword>
<evidence type="ECO:0000313" key="9">
    <source>
        <dbReference type="EMBL" id="CAI0448370.1"/>
    </source>
</evidence>
<dbReference type="InterPro" id="IPR049560">
    <property type="entry name" value="MeTrfase_RsmB-F_NOP2_cat"/>
</dbReference>
<dbReference type="PANTHER" id="PTHR22807:SF4">
    <property type="entry name" value="28S RRNA (CYTOSINE-C(5))-METHYLTRANSFERASE"/>
    <property type="match status" value="1"/>
</dbReference>
<sequence length="528" mass="58856">MVRTQRPATKPKPPGAAVKLEQRRLSSADRSAYFARREASKVLRTVLQGDARRRAACSIKSIVYGPSVRNKRATFALVCQTLKHLRIIKEVLESGNILNSKWKKQEELMYIMTYDILFGKEASLVGGDAEKFLTGRKGSIQSALARLLVSKKVKHVDDLIELYQPPDISKPCFVRVNTLKVDVDSASRQLSEQFKVERDALVPNLLILPPNTDLHSHPLVLGGSVFVQGRASSMVAAALDPRPGWQVIDACAAPGNKTVHLAALMNGKGKIVACELNKDRIKRLEDTVKLSGARSILFSSGLLLLFFLWNHIEIFHGDFLNLDPHHSSFSQIRAILLDPSCSGSGTAAQRLDHLLPSHSTHDDDTERLNKLAGFQKKALIHALSFPSVEKVVYSTCSVNRIENEDVVSSVLPLASSLGFELSTPFPQWTRRGLPVLQGSDHLLRMDPAEDKEGFFIALFTKKATCIDSSQATSGIELPKAVSSSCFKKYGCIEKKRPVPFLVWNRMWRFSSLAWQRRRALQHDHRPKE</sequence>
<evidence type="ECO:0000256" key="5">
    <source>
        <dbReference type="ARBA" id="ARBA00053002"/>
    </source>
</evidence>
<gene>
    <name evidence="9" type="ORF">LITE_LOCUS29763</name>
</gene>
<dbReference type="PRINTS" id="PR02008">
    <property type="entry name" value="RCMTFAMILY"/>
</dbReference>
<protein>
    <recommendedName>
        <fullName evidence="8">SAM-dependent MTase RsmB/NOP-type domain-containing protein</fullName>
    </recommendedName>
</protein>
<dbReference type="InterPro" id="IPR001678">
    <property type="entry name" value="MeTrfase_RsmB-F_NOP2_dom"/>
</dbReference>
<feature type="binding site" evidence="6">
    <location>
        <begin position="251"/>
        <end position="257"/>
    </location>
    <ligand>
        <name>S-adenosyl-L-methionine</name>
        <dbReference type="ChEBI" id="CHEBI:59789"/>
    </ligand>
</feature>
<evidence type="ECO:0000256" key="6">
    <source>
        <dbReference type="PROSITE-ProRule" id="PRU01023"/>
    </source>
</evidence>
<feature type="binding site" evidence="6">
    <location>
        <position position="318"/>
    </location>
    <ligand>
        <name>S-adenosyl-L-methionine</name>
        <dbReference type="ChEBI" id="CHEBI:59789"/>
    </ligand>
</feature>
<dbReference type="Proteomes" id="UP001154282">
    <property type="component" value="Unassembled WGS sequence"/>
</dbReference>
<evidence type="ECO:0000256" key="3">
    <source>
        <dbReference type="ARBA" id="ARBA00022691"/>
    </source>
</evidence>
<name>A0AAV0MQ83_9ROSI</name>